<accession>A0ABW8GAR2</accession>
<sequence>MDKCRLCGKETVLELSHILPKFIFKYAKSTSFTGYIRETENPNRIVQDGKKDFLLCKACEILFSGWESYFSKSIFHPYQNDEKDSFNYDYRLSKYLASVSFRVLLYSYENDENGFFDNPILKYAPIAINNLKEYLLGNYPHPKDQRQSLILLDNTSDEINDMNMYLTRAIDFDVLVTDDSSFIYIKYLGFLQLCPIKIKTNRGWRTARISNAAGNLCMKDQELPDYVLMKFKNSIDFFRKQREGLSINQKDKIEERIINSVLNQCS</sequence>
<protein>
    <recommendedName>
        <fullName evidence="3">HNH endonuclease</fullName>
    </recommendedName>
</protein>
<evidence type="ECO:0008006" key="3">
    <source>
        <dbReference type="Google" id="ProtNLM"/>
    </source>
</evidence>
<dbReference type="RefSeq" id="WP_400396019.1">
    <property type="nucleotide sequence ID" value="NZ_JBIXLL010000005.1"/>
</dbReference>
<organism evidence="1 2">
    <name type="scientific">Pectobacterium actinidiae</name>
    <dbReference type="NCBI Taxonomy" id="1507808"/>
    <lineage>
        <taxon>Bacteria</taxon>
        <taxon>Pseudomonadati</taxon>
        <taxon>Pseudomonadota</taxon>
        <taxon>Gammaproteobacteria</taxon>
        <taxon>Enterobacterales</taxon>
        <taxon>Pectobacteriaceae</taxon>
        <taxon>Pectobacterium</taxon>
    </lineage>
</organism>
<keyword evidence="2" id="KW-1185">Reference proteome</keyword>
<proteinExistence type="predicted"/>
<dbReference type="EMBL" id="JBIXLL010000005">
    <property type="protein sequence ID" value="MFJ5429774.1"/>
    <property type="molecule type" value="Genomic_DNA"/>
</dbReference>
<comment type="caution">
    <text evidence="1">The sequence shown here is derived from an EMBL/GenBank/DDBJ whole genome shotgun (WGS) entry which is preliminary data.</text>
</comment>
<evidence type="ECO:0000313" key="1">
    <source>
        <dbReference type="EMBL" id="MFJ5429774.1"/>
    </source>
</evidence>
<gene>
    <name evidence="1" type="ORF">ACIPUP_11475</name>
</gene>
<dbReference type="Proteomes" id="UP001617689">
    <property type="component" value="Unassembled WGS sequence"/>
</dbReference>
<evidence type="ECO:0000313" key="2">
    <source>
        <dbReference type="Proteomes" id="UP001617689"/>
    </source>
</evidence>
<reference evidence="1 2" key="1">
    <citation type="submission" date="2024-10" db="EMBL/GenBank/DDBJ databases">
        <authorList>
            <person name="Lu C.-H."/>
        </authorList>
    </citation>
    <scope>NUCLEOTIDE SEQUENCE [LARGE SCALE GENOMIC DNA]</scope>
    <source>
        <strain evidence="1 2">22ZTDG03-2</strain>
    </source>
</reference>
<name>A0ABW8GAR2_9GAMM</name>